<name>G0MNS1_CAEBE</name>
<evidence type="ECO:0000259" key="4">
    <source>
        <dbReference type="Pfam" id="PF13339"/>
    </source>
</evidence>
<dbReference type="InParanoid" id="G0MNS1"/>
<keyword evidence="6" id="KW-1185">Reference proteome</keyword>
<dbReference type="PANTHER" id="PTHR15565:SF0">
    <property type="entry name" value="PROTEIN AATF"/>
    <property type="match status" value="1"/>
</dbReference>
<dbReference type="Proteomes" id="UP000008068">
    <property type="component" value="Unassembled WGS sequence"/>
</dbReference>
<feature type="region of interest" description="Disordered" evidence="2">
    <location>
        <begin position="69"/>
        <end position="183"/>
    </location>
</feature>
<comment type="similarity">
    <text evidence="1">Belongs to the AATF family.</text>
</comment>
<reference evidence="6" key="1">
    <citation type="submission" date="2011-07" db="EMBL/GenBank/DDBJ databases">
        <authorList>
            <consortium name="Caenorhabditis brenneri Sequencing and Analysis Consortium"/>
            <person name="Wilson R.K."/>
        </authorList>
    </citation>
    <scope>NUCLEOTIDE SEQUENCE [LARGE SCALE GENOMIC DNA]</scope>
    <source>
        <strain evidence="6">PB2801</strain>
    </source>
</reference>
<dbReference type="GO" id="GO:0006357">
    <property type="term" value="P:regulation of transcription by RNA polymerase II"/>
    <property type="evidence" value="ECO:0007669"/>
    <property type="project" value="TreeGrafter"/>
</dbReference>
<organism evidence="6">
    <name type="scientific">Caenorhabditis brenneri</name>
    <name type="common">Nematode worm</name>
    <dbReference type="NCBI Taxonomy" id="135651"/>
    <lineage>
        <taxon>Eukaryota</taxon>
        <taxon>Metazoa</taxon>
        <taxon>Ecdysozoa</taxon>
        <taxon>Nematoda</taxon>
        <taxon>Chromadorea</taxon>
        <taxon>Rhabditida</taxon>
        <taxon>Rhabditina</taxon>
        <taxon>Rhabditomorpha</taxon>
        <taxon>Rhabditoidea</taxon>
        <taxon>Rhabditidae</taxon>
        <taxon>Peloderinae</taxon>
        <taxon>Caenorhabditis</taxon>
    </lineage>
</organism>
<evidence type="ECO:0000256" key="2">
    <source>
        <dbReference type="SAM" id="MobiDB-lite"/>
    </source>
</evidence>
<feature type="region of interest" description="Disordered" evidence="2">
    <location>
        <begin position="1"/>
        <end position="41"/>
    </location>
</feature>
<accession>G0MNS1</accession>
<dbReference type="PANTHER" id="PTHR15565">
    <property type="entry name" value="AATF PROTEIN APOPTOSIS ANTAGONIZING TRANSCRIPTION FACTOR"/>
    <property type="match status" value="1"/>
</dbReference>
<dbReference type="InterPro" id="IPR025160">
    <property type="entry name" value="AATF"/>
</dbReference>
<dbReference type="EMBL" id="GL379804">
    <property type="protein sequence ID" value="EGT38919.1"/>
    <property type="molecule type" value="Genomic_DNA"/>
</dbReference>
<feature type="compositionally biased region" description="Polar residues" evidence="2">
    <location>
        <begin position="296"/>
        <end position="309"/>
    </location>
</feature>
<dbReference type="Pfam" id="PF13339">
    <property type="entry name" value="AATF-Che1"/>
    <property type="match status" value="1"/>
</dbReference>
<feature type="compositionally biased region" description="Acidic residues" evidence="2">
    <location>
        <begin position="115"/>
        <end position="149"/>
    </location>
</feature>
<feature type="compositionally biased region" description="Basic and acidic residues" evidence="2">
    <location>
        <begin position="172"/>
        <end position="181"/>
    </location>
</feature>
<dbReference type="Pfam" id="PF08164">
    <property type="entry name" value="TRAUB"/>
    <property type="match status" value="1"/>
</dbReference>
<feature type="domain" description="AATF leucine zipper-containing" evidence="4">
    <location>
        <begin position="179"/>
        <end position="337"/>
    </location>
</feature>
<dbReference type="STRING" id="135651.G0MNS1"/>
<feature type="compositionally biased region" description="Acidic residues" evidence="2">
    <location>
        <begin position="78"/>
        <end position="105"/>
    </location>
</feature>
<dbReference type="GO" id="GO:0005730">
    <property type="term" value="C:nucleolus"/>
    <property type="evidence" value="ECO:0007669"/>
    <property type="project" value="TreeGrafter"/>
</dbReference>
<feature type="domain" description="Apoptosis-antagonizing transcription factor C-terminal" evidence="3">
    <location>
        <begin position="409"/>
        <end position="494"/>
    </location>
</feature>
<evidence type="ECO:0008006" key="7">
    <source>
        <dbReference type="Google" id="ProtNLM"/>
    </source>
</evidence>
<dbReference type="HOGENOM" id="CLU_018299_1_1_1"/>
<evidence type="ECO:0000256" key="1">
    <source>
        <dbReference type="ARBA" id="ARBA00008966"/>
    </source>
</evidence>
<protein>
    <recommendedName>
        <fullName evidence="7">Protein AATF</fullName>
    </recommendedName>
</protein>
<dbReference type="AlphaFoldDB" id="G0MNS1"/>
<feature type="compositionally biased region" description="Acidic residues" evidence="2">
    <location>
        <begin position="263"/>
        <end position="291"/>
    </location>
</feature>
<feature type="region of interest" description="Disordered" evidence="2">
    <location>
        <begin position="257"/>
        <end position="309"/>
    </location>
</feature>
<sequence>MGLLDDISKLTKPATELPDLEDDNFDGSSLVKPTGNRSRSAKNFNFEEGKYAGNAVSRKAIFGDISEISGLHGKVDSSDDDDDAGDEEEEVDDEEGEDDDMEAEQNEANIKSFGDSDDDNDMEDEEEVDDDMEDEEEEEEEEEDDDEDDQVSKNGNEEEEESSNLKMTTLSLKDDSDKADKATSVLHQRQVWDDLMYSNIRIHALLNAMNQLPRGESRKNVLKSCDDSTKKSLENAMENMAKLRDLMKTAVGFFDEKKKGKDSDDEEIPSDDEEIPSDFDDEDEEDDEGSGVEDQVASTKNSENSGTSLKSLKKNLDTLDTSIDKFRASTVTKWYNRTKILNSKSINSTDFSVFEKGSVLGQINKVLADEDKLLKKVHTNRSGKSRIGASQDVIASNNDNEIFDDSDFYQVLLKQMLESRNQTNSQDGADMTRSYMELQSIFSNKKKRDVSQLSSKDRRLKYEPIAKLINFYPSKPSVVTWSHESRNELFKSLFS</sequence>
<dbReference type="eggNOG" id="KOG2773">
    <property type="taxonomic scope" value="Eukaryota"/>
</dbReference>
<dbReference type="InterPro" id="IPR039223">
    <property type="entry name" value="AATF/Bfr2"/>
</dbReference>
<dbReference type="FunCoup" id="G0MNS1">
    <property type="interactions" value="2900"/>
</dbReference>
<dbReference type="InterPro" id="IPR012617">
    <property type="entry name" value="AATF_C"/>
</dbReference>
<gene>
    <name evidence="5" type="ORF">CAEBREN_31350</name>
</gene>
<evidence type="ECO:0000313" key="5">
    <source>
        <dbReference type="EMBL" id="EGT38919.1"/>
    </source>
</evidence>
<proteinExistence type="inferred from homology"/>
<dbReference type="OrthoDB" id="5783963at2759"/>
<evidence type="ECO:0000259" key="3">
    <source>
        <dbReference type="Pfam" id="PF08164"/>
    </source>
</evidence>
<evidence type="ECO:0000313" key="6">
    <source>
        <dbReference type="Proteomes" id="UP000008068"/>
    </source>
</evidence>